<name>A0A3D9L6H2_MARFU</name>
<proteinExistence type="predicted"/>
<dbReference type="EMBL" id="QREG01000007">
    <property type="protein sequence ID" value="RED99768.1"/>
    <property type="molecule type" value="Genomic_DNA"/>
</dbReference>
<feature type="domain" description="Transcription regulator PadR N-terminal" evidence="1">
    <location>
        <begin position="33"/>
        <end position="104"/>
    </location>
</feature>
<evidence type="ECO:0000313" key="2">
    <source>
        <dbReference type="EMBL" id="RED99768.1"/>
    </source>
</evidence>
<evidence type="ECO:0000259" key="1">
    <source>
        <dbReference type="Pfam" id="PF03551"/>
    </source>
</evidence>
<dbReference type="InterPro" id="IPR036388">
    <property type="entry name" value="WH-like_DNA-bd_sf"/>
</dbReference>
<dbReference type="Gene3D" id="1.10.10.10">
    <property type="entry name" value="Winged helix-like DNA-binding domain superfamily/Winged helix DNA-binding domain"/>
    <property type="match status" value="1"/>
</dbReference>
<accession>A0A3D9L6H2</accession>
<dbReference type="InterPro" id="IPR005149">
    <property type="entry name" value="Tscrpt_reg_PadR_N"/>
</dbReference>
<comment type="caution">
    <text evidence="2">The sequence shown here is derived from an EMBL/GenBank/DDBJ whole genome shotgun (WGS) entry which is preliminary data.</text>
</comment>
<evidence type="ECO:0000313" key="3">
    <source>
        <dbReference type="Proteomes" id="UP000256779"/>
    </source>
</evidence>
<dbReference type="Proteomes" id="UP000256779">
    <property type="component" value="Unassembled WGS sequence"/>
</dbReference>
<protein>
    <submittedName>
        <fullName evidence="2">PadR family transcriptional regulator</fullName>
    </submittedName>
</protein>
<reference evidence="2 3" key="1">
    <citation type="submission" date="2018-07" db="EMBL/GenBank/DDBJ databases">
        <title>Genomic Encyclopedia of Type Strains, Phase IV (KMG-IV): sequencing the most valuable type-strain genomes for metagenomic binning, comparative biology and taxonomic classification.</title>
        <authorList>
            <person name="Goeker M."/>
        </authorList>
    </citation>
    <scope>NUCLEOTIDE SEQUENCE [LARGE SCALE GENOMIC DNA]</scope>
    <source>
        <strain evidence="2 3">DSM 4134</strain>
    </source>
</reference>
<dbReference type="SUPFAM" id="SSF46785">
    <property type="entry name" value="Winged helix' DNA-binding domain"/>
    <property type="match status" value="1"/>
</dbReference>
<sequence>MEIKHRILVLQFSSIMKETRLGEFEEVILLLVGILTDQAYAMKLAEEFEQQSGRSVSIGAVHSTLERLREKGFLTSEMGQPTAERGGRRKRLYRITAEGQQALSASRDLRMNLWSQFPAFSGQ</sequence>
<gene>
    <name evidence="2" type="ORF">C7460_10750</name>
</gene>
<organism evidence="2 3">
    <name type="scientific">Marinoscillum furvescens DSM 4134</name>
    <dbReference type="NCBI Taxonomy" id="1122208"/>
    <lineage>
        <taxon>Bacteria</taxon>
        <taxon>Pseudomonadati</taxon>
        <taxon>Bacteroidota</taxon>
        <taxon>Cytophagia</taxon>
        <taxon>Cytophagales</taxon>
        <taxon>Reichenbachiellaceae</taxon>
        <taxon>Marinoscillum</taxon>
    </lineage>
</organism>
<keyword evidence="3" id="KW-1185">Reference proteome</keyword>
<dbReference type="Pfam" id="PF03551">
    <property type="entry name" value="PadR"/>
    <property type="match status" value="1"/>
</dbReference>
<dbReference type="AlphaFoldDB" id="A0A3D9L6H2"/>
<dbReference type="InterPro" id="IPR036390">
    <property type="entry name" value="WH_DNA-bd_sf"/>
</dbReference>